<keyword evidence="4" id="KW-1185">Reference proteome</keyword>
<dbReference type="PANTHER" id="PTHR36151:SF3">
    <property type="entry name" value="ER-BOUND OXYGENASE MPAB_MPAB'_RUBBER OXYGENASE CATALYTIC DOMAIN-CONTAINING PROTEIN"/>
    <property type="match status" value="1"/>
</dbReference>
<dbReference type="InterPro" id="IPR018713">
    <property type="entry name" value="MPAB/Lcp_cat_dom"/>
</dbReference>
<gene>
    <name evidence="3" type="ORF">PT974_11517</name>
</gene>
<evidence type="ECO:0000313" key="3">
    <source>
        <dbReference type="EMBL" id="KAK5987390.1"/>
    </source>
</evidence>
<comment type="caution">
    <text evidence="3">The sequence shown here is derived from an EMBL/GenBank/DDBJ whole genome shotgun (WGS) entry which is preliminary data.</text>
</comment>
<keyword evidence="1" id="KW-1133">Transmembrane helix</keyword>
<evidence type="ECO:0000256" key="1">
    <source>
        <dbReference type="SAM" id="Phobius"/>
    </source>
</evidence>
<dbReference type="Proteomes" id="UP001338125">
    <property type="component" value="Unassembled WGS sequence"/>
</dbReference>
<dbReference type="EMBL" id="JAVFKD010000016">
    <property type="protein sequence ID" value="KAK5987390.1"/>
    <property type="molecule type" value="Genomic_DNA"/>
</dbReference>
<proteinExistence type="predicted"/>
<evidence type="ECO:0000259" key="2">
    <source>
        <dbReference type="Pfam" id="PF09995"/>
    </source>
</evidence>
<dbReference type="Pfam" id="PF09995">
    <property type="entry name" value="MPAB_Lcp_cat"/>
    <property type="match status" value="1"/>
</dbReference>
<feature type="transmembrane region" description="Helical" evidence="1">
    <location>
        <begin position="209"/>
        <end position="235"/>
    </location>
</feature>
<feature type="domain" description="ER-bound oxygenase mpaB/mpaB'/Rubber oxygenase catalytic" evidence="2">
    <location>
        <begin position="49"/>
        <end position="256"/>
    </location>
</feature>
<sequence>MSRRTVTVTETAPALQADGYPSHRYNDHVEICASQHIPTPVFQEIAVESAYWTGAVYGLLLEFADPNVAFGSHAHSSAMQRPFSRLHRSLLYISAHIYGSPEDVATIAGTINRQHKFIRGAKYNANDPESQRWVAATIFHSYVVVHEALFGKMPRSMREALCLEGVVFGVNLSMPKEMWFKSIDEYDEYLEHKLATLEVTKQGRELAQFALYGVGIAWYLPYMLCLVFFLNRAVVTTWLPPRLRKDFGLPDPNSWLIWLTYNFFIHVLGTMYILTPRFIRQMPTKWLRSTIKHVAADIRRTGRWPI</sequence>
<accession>A0ABR0S6G6</accession>
<protein>
    <recommendedName>
        <fullName evidence="2">ER-bound oxygenase mpaB/mpaB'/Rubber oxygenase catalytic domain-containing protein</fullName>
    </recommendedName>
</protein>
<evidence type="ECO:0000313" key="4">
    <source>
        <dbReference type="Proteomes" id="UP001338125"/>
    </source>
</evidence>
<feature type="transmembrane region" description="Helical" evidence="1">
    <location>
        <begin position="255"/>
        <end position="275"/>
    </location>
</feature>
<reference evidence="3 4" key="1">
    <citation type="submission" date="2024-01" db="EMBL/GenBank/DDBJ databases">
        <title>Complete genome of Cladobotryum mycophilum ATHUM6906.</title>
        <authorList>
            <person name="Christinaki A.C."/>
            <person name="Myridakis A.I."/>
            <person name="Kouvelis V.N."/>
        </authorList>
    </citation>
    <scope>NUCLEOTIDE SEQUENCE [LARGE SCALE GENOMIC DNA]</scope>
    <source>
        <strain evidence="3 4">ATHUM6906</strain>
    </source>
</reference>
<keyword evidence="1" id="KW-0812">Transmembrane</keyword>
<name>A0ABR0S6G6_9HYPO</name>
<dbReference type="PANTHER" id="PTHR36151">
    <property type="entry name" value="BLR2777 PROTEIN"/>
    <property type="match status" value="1"/>
</dbReference>
<keyword evidence="1" id="KW-0472">Membrane</keyword>
<organism evidence="3 4">
    <name type="scientific">Cladobotryum mycophilum</name>
    <dbReference type="NCBI Taxonomy" id="491253"/>
    <lineage>
        <taxon>Eukaryota</taxon>
        <taxon>Fungi</taxon>
        <taxon>Dikarya</taxon>
        <taxon>Ascomycota</taxon>
        <taxon>Pezizomycotina</taxon>
        <taxon>Sordariomycetes</taxon>
        <taxon>Hypocreomycetidae</taxon>
        <taxon>Hypocreales</taxon>
        <taxon>Hypocreaceae</taxon>
        <taxon>Cladobotryum</taxon>
    </lineage>
</organism>